<reference evidence="1" key="1">
    <citation type="journal article" date="2014" name="Front. Microbiol.">
        <title>High frequency of phylogenetically diverse reductive dehalogenase-homologous genes in deep subseafloor sedimentary metagenomes.</title>
        <authorList>
            <person name="Kawai M."/>
            <person name="Futagami T."/>
            <person name="Toyoda A."/>
            <person name="Takaki Y."/>
            <person name="Nishi S."/>
            <person name="Hori S."/>
            <person name="Arai W."/>
            <person name="Tsubouchi T."/>
            <person name="Morono Y."/>
            <person name="Uchiyama I."/>
            <person name="Ito T."/>
            <person name="Fujiyama A."/>
            <person name="Inagaki F."/>
            <person name="Takami H."/>
        </authorList>
    </citation>
    <scope>NUCLEOTIDE SEQUENCE</scope>
    <source>
        <strain evidence="1">Expedition CK06-06</strain>
    </source>
</reference>
<name>X1PPI2_9ZZZZ</name>
<feature type="non-terminal residue" evidence="1">
    <location>
        <position position="1"/>
    </location>
</feature>
<dbReference type="AlphaFoldDB" id="X1PPI2"/>
<comment type="caution">
    <text evidence="1">The sequence shown here is derived from an EMBL/GenBank/DDBJ whole genome shotgun (WGS) entry which is preliminary data.</text>
</comment>
<accession>X1PPI2</accession>
<evidence type="ECO:0000313" key="1">
    <source>
        <dbReference type="EMBL" id="GAI57748.1"/>
    </source>
</evidence>
<dbReference type="EMBL" id="BARV01038184">
    <property type="protein sequence ID" value="GAI57748.1"/>
    <property type="molecule type" value="Genomic_DNA"/>
</dbReference>
<organism evidence="1">
    <name type="scientific">marine sediment metagenome</name>
    <dbReference type="NCBI Taxonomy" id="412755"/>
    <lineage>
        <taxon>unclassified sequences</taxon>
        <taxon>metagenomes</taxon>
        <taxon>ecological metagenomes</taxon>
    </lineage>
</organism>
<proteinExistence type="predicted"/>
<sequence length="55" mass="6030">GEGYLPHGVFEIPFGLQDDPNDWYDVSRIGSLKADIIGGSSTGTAELMLQQLRTY</sequence>
<gene>
    <name evidence="1" type="ORF">S06H3_58897</name>
</gene>
<protein>
    <submittedName>
        <fullName evidence="1">Uncharacterized protein</fullName>
    </submittedName>
</protein>